<feature type="compositionally biased region" description="Pro residues" evidence="1">
    <location>
        <begin position="132"/>
        <end position="141"/>
    </location>
</feature>
<evidence type="ECO:0000313" key="2">
    <source>
        <dbReference type="EMBL" id="CAK0843793.1"/>
    </source>
</evidence>
<evidence type="ECO:0000256" key="1">
    <source>
        <dbReference type="SAM" id="MobiDB-lite"/>
    </source>
</evidence>
<accession>A0ABN9TDX9</accession>
<protein>
    <submittedName>
        <fullName evidence="2">Uncharacterized protein</fullName>
    </submittedName>
</protein>
<organism evidence="2 3">
    <name type="scientific">Prorocentrum cordatum</name>
    <dbReference type="NCBI Taxonomy" id="2364126"/>
    <lineage>
        <taxon>Eukaryota</taxon>
        <taxon>Sar</taxon>
        <taxon>Alveolata</taxon>
        <taxon>Dinophyceae</taxon>
        <taxon>Prorocentrales</taxon>
        <taxon>Prorocentraceae</taxon>
        <taxon>Prorocentrum</taxon>
    </lineage>
</organism>
<gene>
    <name evidence="2" type="ORF">PCOR1329_LOCUS38035</name>
</gene>
<feature type="non-terminal residue" evidence="2">
    <location>
        <position position="220"/>
    </location>
</feature>
<dbReference type="EMBL" id="CAUYUJ010014609">
    <property type="protein sequence ID" value="CAK0843793.1"/>
    <property type="molecule type" value="Genomic_DNA"/>
</dbReference>
<feature type="region of interest" description="Disordered" evidence="1">
    <location>
        <begin position="75"/>
        <end position="102"/>
    </location>
</feature>
<dbReference type="Proteomes" id="UP001189429">
    <property type="component" value="Unassembled WGS sequence"/>
</dbReference>
<sequence>QHGLNEASRRLPQHASGGRQLPAAMSQAADGPFQIHTIAAPAAAKASHGGAALAEDLLDETVHVRRQSHSAVAAPLPVGHAGGGSQPVPPVPAGHAAQQPAVAGSAPAVAAGAPATAKATAAPAEAPKTAPSVPPKAAPPSPSFASRFPGIFGFGQRAGRPEAHKKEAHAAEAGAAEAKAAVDVQQILQEVQTPKARATASSLPRAPPAAAPAAVSAAAP</sequence>
<comment type="caution">
    <text evidence="2">The sequence shown here is derived from an EMBL/GenBank/DDBJ whole genome shotgun (WGS) entry which is preliminary data.</text>
</comment>
<reference evidence="2" key="1">
    <citation type="submission" date="2023-10" db="EMBL/GenBank/DDBJ databases">
        <authorList>
            <person name="Chen Y."/>
            <person name="Shah S."/>
            <person name="Dougan E. K."/>
            <person name="Thang M."/>
            <person name="Chan C."/>
        </authorList>
    </citation>
    <scope>NUCLEOTIDE SEQUENCE [LARGE SCALE GENOMIC DNA]</scope>
</reference>
<feature type="region of interest" description="Disordered" evidence="1">
    <location>
        <begin position="120"/>
        <end position="141"/>
    </location>
</feature>
<keyword evidence="3" id="KW-1185">Reference proteome</keyword>
<feature type="compositionally biased region" description="Low complexity" evidence="1">
    <location>
        <begin position="120"/>
        <end position="131"/>
    </location>
</feature>
<proteinExistence type="predicted"/>
<evidence type="ECO:0000313" key="3">
    <source>
        <dbReference type="Proteomes" id="UP001189429"/>
    </source>
</evidence>
<feature type="non-terminal residue" evidence="2">
    <location>
        <position position="1"/>
    </location>
</feature>
<feature type="compositionally biased region" description="Low complexity" evidence="1">
    <location>
        <begin position="211"/>
        <end position="220"/>
    </location>
</feature>
<name>A0ABN9TDX9_9DINO</name>
<feature type="region of interest" description="Disordered" evidence="1">
    <location>
        <begin position="1"/>
        <end position="28"/>
    </location>
</feature>
<feature type="region of interest" description="Disordered" evidence="1">
    <location>
        <begin position="193"/>
        <end position="220"/>
    </location>
</feature>